<proteinExistence type="predicted"/>
<evidence type="ECO:0000259" key="2">
    <source>
        <dbReference type="Pfam" id="PF06985"/>
    </source>
</evidence>
<feature type="domain" description="Heterokaryon incompatibility" evidence="2">
    <location>
        <begin position="139"/>
        <end position="296"/>
    </location>
</feature>
<accession>A0A6A6S5P0</accession>
<dbReference type="Pfam" id="PF06985">
    <property type="entry name" value="HET"/>
    <property type="match status" value="1"/>
</dbReference>
<keyword evidence="1" id="KW-0472">Membrane</keyword>
<keyword evidence="1" id="KW-1133">Transmembrane helix</keyword>
<dbReference type="InterPro" id="IPR010730">
    <property type="entry name" value="HET"/>
</dbReference>
<dbReference type="PANTHER" id="PTHR24148">
    <property type="entry name" value="ANKYRIN REPEAT DOMAIN-CONTAINING PROTEIN 39 HOMOLOG-RELATED"/>
    <property type="match status" value="1"/>
</dbReference>
<name>A0A6A6S5P0_9PLEO</name>
<evidence type="ECO:0000313" key="3">
    <source>
        <dbReference type="EMBL" id="KAF2642492.1"/>
    </source>
</evidence>
<dbReference type="AlphaFoldDB" id="A0A6A6S5P0"/>
<organism evidence="3 4">
    <name type="scientific">Massarina eburnea CBS 473.64</name>
    <dbReference type="NCBI Taxonomy" id="1395130"/>
    <lineage>
        <taxon>Eukaryota</taxon>
        <taxon>Fungi</taxon>
        <taxon>Dikarya</taxon>
        <taxon>Ascomycota</taxon>
        <taxon>Pezizomycotina</taxon>
        <taxon>Dothideomycetes</taxon>
        <taxon>Pleosporomycetidae</taxon>
        <taxon>Pleosporales</taxon>
        <taxon>Massarineae</taxon>
        <taxon>Massarinaceae</taxon>
        <taxon>Massarina</taxon>
    </lineage>
</organism>
<protein>
    <submittedName>
        <fullName evidence="3">HET-domain-containing protein</fullName>
    </submittedName>
</protein>
<dbReference type="OrthoDB" id="2157530at2759"/>
<keyword evidence="1" id="KW-0812">Transmembrane</keyword>
<feature type="transmembrane region" description="Helical" evidence="1">
    <location>
        <begin position="48"/>
        <end position="69"/>
    </location>
</feature>
<dbReference type="InterPro" id="IPR052895">
    <property type="entry name" value="HetReg/Transcr_Mod"/>
</dbReference>
<evidence type="ECO:0000256" key="1">
    <source>
        <dbReference type="SAM" id="Phobius"/>
    </source>
</evidence>
<evidence type="ECO:0000313" key="4">
    <source>
        <dbReference type="Proteomes" id="UP000799753"/>
    </source>
</evidence>
<dbReference type="EMBL" id="MU006781">
    <property type="protein sequence ID" value="KAF2642492.1"/>
    <property type="molecule type" value="Genomic_DNA"/>
</dbReference>
<gene>
    <name evidence="3" type="ORF">P280DRAFT_467835</name>
</gene>
<reference evidence="3" key="1">
    <citation type="journal article" date="2020" name="Stud. Mycol.">
        <title>101 Dothideomycetes genomes: a test case for predicting lifestyles and emergence of pathogens.</title>
        <authorList>
            <person name="Haridas S."/>
            <person name="Albert R."/>
            <person name="Binder M."/>
            <person name="Bloem J."/>
            <person name="Labutti K."/>
            <person name="Salamov A."/>
            <person name="Andreopoulos B."/>
            <person name="Baker S."/>
            <person name="Barry K."/>
            <person name="Bills G."/>
            <person name="Bluhm B."/>
            <person name="Cannon C."/>
            <person name="Castanera R."/>
            <person name="Culley D."/>
            <person name="Daum C."/>
            <person name="Ezra D."/>
            <person name="Gonzalez J."/>
            <person name="Henrissat B."/>
            <person name="Kuo A."/>
            <person name="Liang C."/>
            <person name="Lipzen A."/>
            <person name="Lutzoni F."/>
            <person name="Magnuson J."/>
            <person name="Mondo S."/>
            <person name="Nolan M."/>
            <person name="Ohm R."/>
            <person name="Pangilinan J."/>
            <person name="Park H.-J."/>
            <person name="Ramirez L."/>
            <person name="Alfaro M."/>
            <person name="Sun H."/>
            <person name="Tritt A."/>
            <person name="Yoshinaga Y."/>
            <person name="Zwiers L.-H."/>
            <person name="Turgeon B."/>
            <person name="Goodwin S."/>
            <person name="Spatafora J."/>
            <person name="Crous P."/>
            <person name="Grigoriev I."/>
        </authorList>
    </citation>
    <scope>NUCLEOTIDE SEQUENCE</scope>
    <source>
        <strain evidence="3">CBS 473.64</strain>
    </source>
</reference>
<dbReference type="PANTHER" id="PTHR24148:SF64">
    <property type="entry name" value="HETEROKARYON INCOMPATIBILITY DOMAIN-CONTAINING PROTEIN"/>
    <property type="match status" value="1"/>
</dbReference>
<sequence>MSFLLHRPIGRRRVSRRYLFHVKRLAHSYQPPNPRLHQTPENQEGERIFHGFTIALLMTSIAGLGVLTWGSYKLIKHRKEPYELVKSVYHRWDNARFQPVYSPIQQDDEIRLLVLEPGMDTDPIRCRLKHALLRERPRYEALSYVWGDPTQVRYISCGVTEVRVRLSLYEALEGLRLPDRERVLWVDALSINQMDNIEKGKQVQLMSDIYANPQQVLIWLGKPTQETRGAFKALGEADAYLKLKRGSPLYRPLFRPKDSSYTEDTDPSRKLQQIDWASIVALLQHPWPTRVWTFQEFVKAPKATIVHGNQELPSEYFFGLVREVFVTKNHQEITARFVKGSDAMKSIGSFGALCIYGSGRKEFQPDTLLGTVTKNVLLRDATDPRDMIYAYLSVTHDFDGTDWEVMPDYTASAEEVYSRFGRWCLLKKKDLKYLSLGGLPDNTDHSKLEDLPSWVADLTAIPFTRNGVKNNHYNASSGSKPTLVWRPNQPRAIHLKGRIVDTVTELAAPLWAFPRYRVMRMSDRRREDSEPNVNDVFKACDWMEQCKQIACGNASGMSPARFEAFWRSMVRNRTHIGNQVPPKNFGKSFEKYIRLLGVRGVLEEKESTFASSWSRKFYLDGFMTAPIVGQANRKEKEMISTTEKDLRKDMELNSTMDKYWLDVTLRRFCSTSEGRLGWAPSRAEPGDIVCIFDGADVPYVIRPKTAVQEIEGRLSLKNWRRRLLPSASRESVVNPPTEYTLVGECYIHGVMEGEAMARNDLPVKFFTLS</sequence>
<dbReference type="Pfam" id="PF26639">
    <property type="entry name" value="Het-6_barrel"/>
    <property type="match status" value="1"/>
</dbReference>
<keyword evidence="4" id="KW-1185">Reference proteome</keyword>
<dbReference type="Proteomes" id="UP000799753">
    <property type="component" value="Unassembled WGS sequence"/>
</dbReference>